<dbReference type="SUPFAM" id="SSF50156">
    <property type="entry name" value="PDZ domain-like"/>
    <property type="match status" value="1"/>
</dbReference>
<dbReference type="EMBL" id="BGZK01000833">
    <property type="protein sequence ID" value="GBP62157.1"/>
    <property type="molecule type" value="Genomic_DNA"/>
</dbReference>
<dbReference type="InterPro" id="IPR051342">
    <property type="entry name" value="PDZ_scaffold"/>
</dbReference>
<protein>
    <submittedName>
        <fullName evidence="1">Patj homolog</fullName>
    </submittedName>
</protein>
<organism evidence="1 2">
    <name type="scientific">Eumeta variegata</name>
    <name type="common">Bagworm moth</name>
    <name type="synonym">Eumeta japonica</name>
    <dbReference type="NCBI Taxonomy" id="151549"/>
    <lineage>
        <taxon>Eukaryota</taxon>
        <taxon>Metazoa</taxon>
        <taxon>Ecdysozoa</taxon>
        <taxon>Arthropoda</taxon>
        <taxon>Hexapoda</taxon>
        <taxon>Insecta</taxon>
        <taxon>Pterygota</taxon>
        <taxon>Neoptera</taxon>
        <taxon>Endopterygota</taxon>
        <taxon>Lepidoptera</taxon>
        <taxon>Glossata</taxon>
        <taxon>Ditrysia</taxon>
        <taxon>Tineoidea</taxon>
        <taxon>Psychidae</taxon>
        <taxon>Oiketicinae</taxon>
        <taxon>Eumeta</taxon>
    </lineage>
</organism>
<dbReference type="PANTHER" id="PTHR19964:SF92">
    <property type="entry name" value="PATJ HOMOLOG"/>
    <property type="match status" value="1"/>
</dbReference>
<sequence>MSYRTTSGRPCSVNLCLTWPNFDLVYKLSREHGVNSDTSQLELITRNADLGRRMGPYSDVETGIRLMYTARSYRPTHQCTRVTNLTVLPPQQVFGEWAQVECVELVNDGGGLAFGIVGGRSSGVVVKSVLPGGVADRLIEDSADGRLFQTFTPHGRKLRMKSMVAKRQLSSIYDRPCTRIYIYLQSQRELARYKKGRRRFETLGVRCGLEAGVDIEAPQPRGDNSAPETFRLLPYKRGSGAVERHQQAAASATGSLACSAKHEEVV</sequence>
<dbReference type="InterPro" id="IPR036034">
    <property type="entry name" value="PDZ_sf"/>
</dbReference>
<dbReference type="STRING" id="151549.A0A4C1XIR9"/>
<reference evidence="1 2" key="1">
    <citation type="journal article" date="2019" name="Commun. Biol.">
        <title>The bagworm genome reveals a unique fibroin gene that provides high tensile strength.</title>
        <authorList>
            <person name="Kono N."/>
            <person name="Nakamura H."/>
            <person name="Ohtoshi R."/>
            <person name="Tomita M."/>
            <person name="Numata K."/>
            <person name="Arakawa K."/>
        </authorList>
    </citation>
    <scope>NUCLEOTIDE SEQUENCE [LARGE SCALE GENOMIC DNA]</scope>
</reference>
<evidence type="ECO:0000313" key="2">
    <source>
        <dbReference type="Proteomes" id="UP000299102"/>
    </source>
</evidence>
<dbReference type="AlphaFoldDB" id="A0A4C1XIR9"/>
<comment type="caution">
    <text evidence="1">The sequence shown here is derived from an EMBL/GenBank/DDBJ whole genome shotgun (WGS) entry which is preliminary data.</text>
</comment>
<keyword evidence="2" id="KW-1185">Reference proteome</keyword>
<gene>
    <name evidence="1" type="primary">Patj</name>
    <name evidence="1" type="ORF">EVAR_40607_1</name>
</gene>
<proteinExistence type="predicted"/>
<dbReference type="Gene3D" id="2.30.42.10">
    <property type="match status" value="1"/>
</dbReference>
<name>A0A4C1XIR9_EUMVA</name>
<dbReference type="OrthoDB" id="6022242at2759"/>
<evidence type="ECO:0000313" key="1">
    <source>
        <dbReference type="EMBL" id="GBP62157.1"/>
    </source>
</evidence>
<dbReference type="PANTHER" id="PTHR19964">
    <property type="entry name" value="MULTIPLE PDZ DOMAIN PROTEIN"/>
    <property type="match status" value="1"/>
</dbReference>
<accession>A0A4C1XIR9</accession>
<dbReference type="Proteomes" id="UP000299102">
    <property type="component" value="Unassembled WGS sequence"/>
</dbReference>